<sequence length="299" mass="33959">MSIYSSAYPDFTSHSIPTSTSPSVNIHTLISPSSTKPPLLLIHGFPQNNLIWHLIAPHLLPHYTLIIPDLRGYGQSDKPPAGENHANYAKSAMASDMAALMTHLGHEKFYVCGHDRGGRVAHKLCVDYPERVRKVMMLDICPTLAMYEKTNMAFASAYWHWFFLIQPSPVPETFMVQNPRVWFQQKKYEGVANEEVLESYVKCVADRETARGMCEDYRAAATVDLEEQREDKERGRKIRCPVKVVWGREGVIEKMFDAVGEWRGVSEGVVEGEVVDCGHFIPEERPEVLGKCILEFFKE</sequence>
<name>A0AA39V4C8_9LECA</name>
<feature type="domain" description="AB hydrolase-1" evidence="3">
    <location>
        <begin position="37"/>
        <end position="286"/>
    </location>
</feature>
<keyword evidence="1" id="KW-0378">Hydrolase</keyword>
<protein>
    <recommendedName>
        <fullName evidence="3">AB hydrolase-1 domain-containing protein</fullName>
    </recommendedName>
</protein>
<proteinExistence type="inferred from homology"/>
<gene>
    <name evidence="4" type="ORF">JMJ35_001687</name>
</gene>
<dbReference type="Pfam" id="PF00561">
    <property type="entry name" value="Abhydrolase_1"/>
    <property type="match status" value="1"/>
</dbReference>
<keyword evidence="5" id="KW-1185">Reference proteome</keyword>
<evidence type="ECO:0000259" key="3">
    <source>
        <dbReference type="Pfam" id="PF00561"/>
    </source>
</evidence>
<dbReference type="Gene3D" id="3.40.50.1820">
    <property type="entry name" value="alpha/beta hydrolase"/>
    <property type="match status" value="1"/>
</dbReference>
<dbReference type="AlphaFoldDB" id="A0AA39V4C8"/>
<evidence type="ECO:0000256" key="2">
    <source>
        <dbReference type="ARBA" id="ARBA00038334"/>
    </source>
</evidence>
<comment type="caution">
    <text evidence="4">The sequence shown here is derived from an EMBL/GenBank/DDBJ whole genome shotgun (WGS) entry which is preliminary data.</text>
</comment>
<comment type="similarity">
    <text evidence="2">Belongs to the AB hydrolase superfamily. Epoxide hydrolase family.</text>
</comment>
<reference evidence="4" key="1">
    <citation type="submission" date="2023-03" db="EMBL/GenBank/DDBJ databases">
        <title>Complete genome of Cladonia borealis.</title>
        <authorList>
            <person name="Park H."/>
        </authorList>
    </citation>
    <scope>NUCLEOTIDE SEQUENCE</scope>
    <source>
        <strain evidence="4">ANT050790</strain>
    </source>
</reference>
<dbReference type="GO" id="GO:0016787">
    <property type="term" value="F:hydrolase activity"/>
    <property type="evidence" value="ECO:0007669"/>
    <property type="project" value="UniProtKB-KW"/>
</dbReference>
<dbReference type="PANTHER" id="PTHR43329">
    <property type="entry name" value="EPOXIDE HYDROLASE"/>
    <property type="match status" value="1"/>
</dbReference>
<accession>A0AA39V4C8</accession>
<evidence type="ECO:0000256" key="1">
    <source>
        <dbReference type="ARBA" id="ARBA00022801"/>
    </source>
</evidence>
<dbReference type="PRINTS" id="PR00111">
    <property type="entry name" value="ABHYDROLASE"/>
</dbReference>
<evidence type="ECO:0000313" key="5">
    <source>
        <dbReference type="Proteomes" id="UP001166286"/>
    </source>
</evidence>
<dbReference type="PRINTS" id="PR00412">
    <property type="entry name" value="EPOXHYDRLASE"/>
</dbReference>
<dbReference type="InterPro" id="IPR029058">
    <property type="entry name" value="AB_hydrolase_fold"/>
</dbReference>
<evidence type="ECO:0000313" key="4">
    <source>
        <dbReference type="EMBL" id="KAK0515653.1"/>
    </source>
</evidence>
<dbReference type="Proteomes" id="UP001166286">
    <property type="component" value="Unassembled WGS sequence"/>
</dbReference>
<organism evidence="4 5">
    <name type="scientific">Cladonia borealis</name>
    <dbReference type="NCBI Taxonomy" id="184061"/>
    <lineage>
        <taxon>Eukaryota</taxon>
        <taxon>Fungi</taxon>
        <taxon>Dikarya</taxon>
        <taxon>Ascomycota</taxon>
        <taxon>Pezizomycotina</taxon>
        <taxon>Lecanoromycetes</taxon>
        <taxon>OSLEUM clade</taxon>
        <taxon>Lecanoromycetidae</taxon>
        <taxon>Lecanorales</taxon>
        <taxon>Lecanorineae</taxon>
        <taxon>Cladoniaceae</taxon>
        <taxon>Cladonia</taxon>
    </lineage>
</organism>
<dbReference type="InterPro" id="IPR000639">
    <property type="entry name" value="Epox_hydrolase-like"/>
</dbReference>
<dbReference type="SUPFAM" id="SSF53474">
    <property type="entry name" value="alpha/beta-Hydrolases"/>
    <property type="match status" value="1"/>
</dbReference>
<dbReference type="EMBL" id="JAFEKC020000003">
    <property type="protein sequence ID" value="KAK0515653.1"/>
    <property type="molecule type" value="Genomic_DNA"/>
</dbReference>
<dbReference type="InterPro" id="IPR000073">
    <property type="entry name" value="AB_hydrolase_1"/>
</dbReference>